<protein>
    <recommendedName>
        <fullName evidence="3">beta-galactosidase</fullName>
        <ecNumber evidence="3">3.2.1.23</ecNumber>
    </recommendedName>
</protein>
<evidence type="ECO:0000256" key="7">
    <source>
        <dbReference type="ARBA" id="ARBA00023295"/>
    </source>
</evidence>
<dbReference type="Pfam" id="PF01301">
    <property type="entry name" value="Glyco_hydro_35"/>
    <property type="match status" value="1"/>
</dbReference>
<dbReference type="EC" id="3.2.1.23" evidence="3"/>
<dbReference type="SUPFAM" id="SSF49785">
    <property type="entry name" value="Galactose-binding domain-like"/>
    <property type="match status" value="2"/>
</dbReference>
<dbReference type="SUPFAM" id="SSF51011">
    <property type="entry name" value="Glycosyl hydrolase domain"/>
    <property type="match status" value="1"/>
</dbReference>
<feature type="signal peptide" evidence="9">
    <location>
        <begin position="1"/>
        <end position="23"/>
    </location>
</feature>
<evidence type="ECO:0000313" key="12">
    <source>
        <dbReference type="Proteomes" id="UP000015100"/>
    </source>
</evidence>
<organism evidence="11 12">
    <name type="scientific">Dactylellina haptotyla (strain CBS 200.50)</name>
    <name type="common">Nematode-trapping fungus</name>
    <name type="synonym">Monacrosporium haptotylum</name>
    <dbReference type="NCBI Taxonomy" id="1284197"/>
    <lineage>
        <taxon>Eukaryota</taxon>
        <taxon>Fungi</taxon>
        <taxon>Dikarya</taxon>
        <taxon>Ascomycota</taxon>
        <taxon>Pezizomycotina</taxon>
        <taxon>Orbiliomycetes</taxon>
        <taxon>Orbiliales</taxon>
        <taxon>Orbiliaceae</taxon>
        <taxon>Dactylellina</taxon>
    </lineage>
</organism>
<dbReference type="InterPro" id="IPR025300">
    <property type="entry name" value="BetaGal_jelly_roll_dom"/>
</dbReference>
<comment type="caution">
    <text evidence="11">The sequence shown here is derived from an EMBL/GenBank/DDBJ whole genome shotgun (WGS) entry which is preliminary data.</text>
</comment>
<dbReference type="OMA" id="PEFEGGW"/>
<accession>S8BJZ0</accession>
<dbReference type="FunFam" id="3.20.20.80:FF:000040">
    <property type="entry name" value="Beta-galactosidase A"/>
    <property type="match status" value="1"/>
</dbReference>
<gene>
    <name evidence="11" type="ORF">H072_11078</name>
</gene>
<dbReference type="Pfam" id="PF13363">
    <property type="entry name" value="BetaGal_dom3"/>
    <property type="match status" value="1"/>
</dbReference>
<keyword evidence="12" id="KW-1185">Reference proteome</keyword>
<dbReference type="InterPro" id="IPR036833">
    <property type="entry name" value="BetaGal_dom3_sf"/>
</dbReference>
<keyword evidence="7" id="KW-0326">Glycosidase</keyword>
<keyword evidence="5" id="KW-0378">Hydrolase</keyword>
<dbReference type="STRING" id="1284197.S8BJZ0"/>
<evidence type="ECO:0000256" key="5">
    <source>
        <dbReference type="ARBA" id="ARBA00022801"/>
    </source>
</evidence>
<evidence type="ECO:0000256" key="2">
    <source>
        <dbReference type="ARBA" id="ARBA00009809"/>
    </source>
</evidence>
<comment type="similarity">
    <text evidence="2 8">Belongs to the glycosyl hydrolase 35 family.</text>
</comment>
<reference evidence="11 12" key="1">
    <citation type="journal article" date="2013" name="PLoS Genet.">
        <title>Genomic mechanisms accounting for the adaptation to parasitism in nematode-trapping fungi.</title>
        <authorList>
            <person name="Meerupati T."/>
            <person name="Andersson K.M."/>
            <person name="Friman E."/>
            <person name="Kumar D."/>
            <person name="Tunlid A."/>
            <person name="Ahren D."/>
        </authorList>
    </citation>
    <scope>NUCLEOTIDE SEQUENCE [LARGE SCALE GENOMIC DNA]</scope>
    <source>
        <strain evidence="11 12">CBS 200.50</strain>
    </source>
</reference>
<evidence type="ECO:0000259" key="10">
    <source>
        <dbReference type="SMART" id="SM01029"/>
    </source>
</evidence>
<evidence type="ECO:0000256" key="8">
    <source>
        <dbReference type="RuleBase" id="RU003679"/>
    </source>
</evidence>
<name>S8BJZ0_DACHA</name>
<evidence type="ECO:0000256" key="6">
    <source>
        <dbReference type="ARBA" id="ARBA00023180"/>
    </source>
</evidence>
<dbReference type="GO" id="GO:0004565">
    <property type="term" value="F:beta-galactosidase activity"/>
    <property type="evidence" value="ECO:0007669"/>
    <property type="project" value="UniProtKB-EC"/>
</dbReference>
<dbReference type="SMART" id="SM01029">
    <property type="entry name" value="BetaGal_dom2"/>
    <property type="match status" value="1"/>
</dbReference>
<dbReference type="Proteomes" id="UP000015100">
    <property type="component" value="Unassembled WGS sequence"/>
</dbReference>
<dbReference type="InterPro" id="IPR018954">
    <property type="entry name" value="Betagal_dom2"/>
</dbReference>
<dbReference type="InterPro" id="IPR031330">
    <property type="entry name" value="Gly_Hdrlase_35_cat"/>
</dbReference>
<dbReference type="Gene3D" id="2.102.20.10">
    <property type="entry name" value="Beta-galactosidase, domain 2"/>
    <property type="match status" value="1"/>
</dbReference>
<dbReference type="EMBL" id="AQGS01001127">
    <property type="protein sequence ID" value="EPS35567.1"/>
    <property type="molecule type" value="Genomic_DNA"/>
</dbReference>
<dbReference type="AlphaFoldDB" id="S8BJZ0"/>
<dbReference type="HOGENOM" id="CLU_005732_2_1_1"/>
<dbReference type="SUPFAM" id="SSF51445">
    <property type="entry name" value="(Trans)glycosidases"/>
    <property type="match status" value="1"/>
</dbReference>
<dbReference type="Gene3D" id="2.60.390.10">
    <property type="entry name" value="Beta-galactosidase, domain 3"/>
    <property type="match status" value="1"/>
</dbReference>
<feature type="domain" description="Beta-galactosidase" evidence="10">
    <location>
        <begin position="382"/>
        <end position="560"/>
    </location>
</feature>
<dbReference type="Gene3D" id="3.20.20.80">
    <property type="entry name" value="Glycosidases"/>
    <property type="match status" value="1"/>
</dbReference>
<evidence type="ECO:0000256" key="4">
    <source>
        <dbReference type="ARBA" id="ARBA00022729"/>
    </source>
</evidence>
<dbReference type="InterPro" id="IPR037110">
    <property type="entry name" value="Betagal_dom2_sf"/>
</dbReference>
<keyword evidence="4 9" id="KW-0732">Signal</keyword>
<dbReference type="Pfam" id="PF13364">
    <property type="entry name" value="BetaGal_ABD2"/>
    <property type="match status" value="2"/>
</dbReference>
<dbReference type="InterPro" id="IPR017853">
    <property type="entry name" value="GH"/>
</dbReference>
<keyword evidence="6" id="KW-0325">Glycoprotein</keyword>
<dbReference type="PANTHER" id="PTHR23421">
    <property type="entry name" value="BETA-GALACTOSIDASE RELATED"/>
    <property type="match status" value="1"/>
</dbReference>
<dbReference type="SUPFAM" id="SSF117100">
    <property type="entry name" value="Beta-galactosidase LacA, domain 3"/>
    <property type="match status" value="1"/>
</dbReference>
<evidence type="ECO:0000256" key="1">
    <source>
        <dbReference type="ARBA" id="ARBA00001412"/>
    </source>
</evidence>
<evidence type="ECO:0000256" key="9">
    <source>
        <dbReference type="SAM" id="SignalP"/>
    </source>
</evidence>
<dbReference type="GO" id="GO:0005975">
    <property type="term" value="P:carbohydrate metabolic process"/>
    <property type="evidence" value="ECO:0007669"/>
    <property type="project" value="InterPro"/>
</dbReference>
<evidence type="ECO:0000313" key="11">
    <source>
        <dbReference type="EMBL" id="EPS35567.1"/>
    </source>
</evidence>
<sequence>MYIRHIFWQIFLLLAVSLNGALGTNNGYTDVVSWDSYSLIVNGERILIFSGEFHYPRLPVPDLWTDVLQKFKANGLNAISIYIFWNYHSPRQGVFDFESPGKNLQVLFDAAKEIGLYVVVRPGPYVNAEYSAGGIALWATDGSGGKLRTSDATYHQAWLPYVNALGPIIARNQITEGGPIIALEAENELQETVYDPNNTLVLYMEQIKTAWRNVGIVVPLTHNEKGMRSMSWSTDYKNVGGAVDIYGLDSYPGGLSCTSLDKGFSLVRTYYQWFQNYSYTQPEYLPEFEGGWFQPWGGFFYDDCLAEHSPEFADVYYKNNIAQRVTLFNIYMAFGGTNWGHSAAPVVYSSYDYAAPLRETREVGDKFKQTKLLSLFTRVSASLRHTVMEGNGTDIASTPSIFTWILRNPDDYAGFYFVGYATSSSRANTAFSLTVSTSSGNRTISSLDLQGRQMRIVVTDYKVGDYVLLYSSAQVLTYALLDRPVLVFYLNNGQKGDFAFKSGLKNSKFTTYGATTDFGMQSGASDPYSFSYTQTQDTVIVDFAGGPLLYLLETPTAWNFFAPATTKDPALSPEQQIFVFGPYLVREAYTSGTVVHVSGDTVNSTTIEVYVGKSSISKINWNGIVLPTTKTTYGSLKAAIVGTSDRVVEIPELSGWRFGDSLPEASVDYDDSRWTVANKTTTLSPVKPLTLPVLFASDYKYYTGNMLYRGYFSSSAAFANITVQGGISAGWSAWLNGKFVGGFDGNASIITSTTLLDLSGSKAGSTNVLTVLTDYVGHDQASQGPSGPENPRGILGSQLLDAGKKPLTFSLWKIQGNAGADQYIDPVRGPMNEGGLYGERLGWHLPNFDDGDWESGSPLDGVSGAGVKWYNTDFDLNIDKDLDAPIGLELAAPAGTIARVMIFVNGYQFGKYVPHIGPQTRFPIPPGILYNQGTNRLSISVWSQSEAGAKLSTVKLFTYGVYQTGFDFSKDWHSLKPGWKRERLHYV</sequence>
<dbReference type="InterPro" id="IPR001944">
    <property type="entry name" value="Glycoside_Hdrlase_35"/>
</dbReference>
<reference evidence="12" key="2">
    <citation type="submission" date="2013-04" db="EMBL/GenBank/DDBJ databases">
        <title>Genomic mechanisms accounting for the adaptation to parasitism in nematode-trapping fungi.</title>
        <authorList>
            <person name="Ahren D.G."/>
        </authorList>
    </citation>
    <scope>NUCLEOTIDE SEQUENCE [LARGE SCALE GENOMIC DNA]</scope>
    <source>
        <strain evidence="12">CBS 200.50</strain>
    </source>
</reference>
<dbReference type="PRINTS" id="PR00742">
    <property type="entry name" value="GLHYDRLASE35"/>
</dbReference>
<evidence type="ECO:0000256" key="3">
    <source>
        <dbReference type="ARBA" id="ARBA00012756"/>
    </source>
</evidence>
<dbReference type="OrthoDB" id="1657402at2759"/>
<proteinExistence type="inferred from homology"/>
<dbReference type="Pfam" id="PF10435">
    <property type="entry name" value="BetaGal_dom2"/>
    <property type="match status" value="1"/>
</dbReference>
<feature type="chain" id="PRO_5004548435" description="beta-galactosidase" evidence="9">
    <location>
        <begin position="24"/>
        <end position="987"/>
    </location>
</feature>
<dbReference type="eggNOG" id="KOG0496">
    <property type="taxonomic scope" value="Eukaryota"/>
</dbReference>
<comment type="catalytic activity">
    <reaction evidence="1">
        <text>Hydrolysis of terminal non-reducing beta-D-galactose residues in beta-D-galactosides.</text>
        <dbReference type="EC" id="3.2.1.23"/>
    </reaction>
</comment>
<dbReference type="InterPro" id="IPR025972">
    <property type="entry name" value="BetaGal_dom3"/>
</dbReference>
<dbReference type="Gene3D" id="2.60.120.260">
    <property type="entry name" value="Galactose-binding domain-like"/>
    <property type="match status" value="2"/>
</dbReference>
<dbReference type="InterPro" id="IPR008979">
    <property type="entry name" value="Galactose-bd-like_sf"/>
</dbReference>